<comment type="caution">
    <text evidence="2">The sequence shown here is derived from an EMBL/GenBank/DDBJ whole genome shotgun (WGS) entry which is preliminary data.</text>
</comment>
<accession>A0A9W9WEU4</accession>
<dbReference type="Proteomes" id="UP001147760">
    <property type="component" value="Unassembled WGS sequence"/>
</dbReference>
<keyword evidence="3" id="KW-1185">Reference proteome</keyword>
<dbReference type="EMBL" id="JAPWDO010000009">
    <property type="protein sequence ID" value="KAJ5456874.1"/>
    <property type="molecule type" value="Genomic_DNA"/>
</dbReference>
<feature type="region of interest" description="Disordered" evidence="1">
    <location>
        <begin position="53"/>
        <end position="73"/>
    </location>
</feature>
<evidence type="ECO:0000313" key="2">
    <source>
        <dbReference type="EMBL" id="KAJ5456874.1"/>
    </source>
</evidence>
<evidence type="ECO:0000313" key="3">
    <source>
        <dbReference type="Proteomes" id="UP001147760"/>
    </source>
</evidence>
<proteinExistence type="predicted"/>
<sequence length="73" mass="8572">MEDNQYDGASVDEIRVHFKKWVDVQDMRDKDTMYSMCMVIDEESLQTLMDAPPAEERKDGLFVGDPRTLRESR</sequence>
<gene>
    <name evidence="2" type="ORF">N7530_012148</name>
</gene>
<name>A0A9W9WEU4_9EURO</name>
<dbReference type="AlphaFoldDB" id="A0A9W9WEU4"/>
<protein>
    <submittedName>
        <fullName evidence="2">Uncharacterized protein</fullName>
    </submittedName>
</protein>
<reference evidence="2" key="2">
    <citation type="journal article" date="2023" name="IMA Fungus">
        <title>Comparative genomic study of the Penicillium genus elucidates a diverse pangenome and 15 lateral gene transfer events.</title>
        <authorList>
            <person name="Petersen C."/>
            <person name="Sorensen T."/>
            <person name="Nielsen M.R."/>
            <person name="Sondergaard T.E."/>
            <person name="Sorensen J.L."/>
            <person name="Fitzpatrick D.A."/>
            <person name="Frisvad J.C."/>
            <person name="Nielsen K.L."/>
        </authorList>
    </citation>
    <scope>NUCLEOTIDE SEQUENCE</scope>
    <source>
        <strain evidence="2">IBT 17660</strain>
    </source>
</reference>
<evidence type="ECO:0000256" key="1">
    <source>
        <dbReference type="SAM" id="MobiDB-lite"/>
    </source>
</evidence>
<organism evidence="2 3">
    <name type="scientific">Penicillium desertorum</name>
    <dbReference type="NCBI Taxonomy" id="1303715"/>
    <lineage>
        <taxon>Eukaryota</taxon>
        <taxon>Fungi</taxon>
        <taxon>Dikarya</taxon>
        <taxon>Ascomycota</taxon>
        <taxon>Pezizomycotina</taxon>
        <taxon>Eurotiomycetes</taxon>
        <taxon>Eurotiomycetidae</taxon>
        <taxon>Eurotiales</taxon>
        <taxon>Aspergillaceae</taxon>
        <taxon>Penicillium</taxon>
    </lineage>
</organism>
<reference evidence="2" key="1">
    <citation type="submission" date="2022-12" db="EMBL/GenBank/DDBJ databases">
        <authorList>
            <person name="Petersen C."/>
        </authorList>
    </citation>
    <scope>NUCLEOTIDE SEQUENCE</scope>
    <source>
        <strain evidence="2">IBT 17660</strain>
    </source>
</reference>
<dbReference type="OrthoDB" id="4424523at2759"/>